<dbReference type="CDD" id="cd02440">
    <property type="entry name" value="AdoMet_MTases"/>
    <property type="match status" value="1"/>
</dbReference>
<comment type="caution">
    <text evidence="2">The sequence shown here is derived from an EMBL/GenBank/DDBJ whole genome shotgun (WGS) entry which is preliminary data.</text>
</comment>
<protein>
    <submittedName>
        <fullName evidence="2">Class I SAM-dependent methyltransferase</fullName>
    </submittedName>
</protein>
<feature type="non-terminal residue" evidence="2">
    <location>
        <position position="258"/>
    </location>
</feature>
<proteinExistence type="predicted"/>
<dbReference type="Proteomes" id="UP000727857">
    <property type="component" value="Unassembled WGS sequence"/>
</dbReference>
<dbReference type="SUPFAM" id="SSF53335">
    <property type="entry name" value="S-adenosyl-L-methionine-dependent methyltransferases"/>
    <property type="match status" value="1"/>
</dbReference>
<name>A0A940IDP1_9FIRM</name>
<dbReference type="AlphaFoldDB" id="A0A940IDP1"/>
<keyword evidence="2" id="KW-0808">Transferase</keyword>
<feature type="domain" description="Methyltransferase" evidence="1">
    <location>
        <begin position="151"/>
        <end position="255"/>
    </location>
</feature>
<reference evidence="2" key="1">
    <citation type="submission" date="2020-10" db="EMBL/GenBank/DDBJ databases">
        <authorList>
            <person name="Gilroy R."/>
        </authorList>
    </citation>
    <scope>NUCLEOTIDE SEQUENCE</scope>
    <source>
        <strain evidence="2">517</strain>
    </source>
</reference>
<dbReference type="EMBL" id="JADINF010000145">
    <property type="protein sequence ID" value="MBO8424513.1"/>
    <property type="molecule type" value="Genomic_DNA"/>
</dbReference>
<organism evidence="2 3">
    <name type="scientific">Candidatus Stercoripulliclostridium pullicola</name>
    <dbReference type="NCBI Taxonomy" id="2840953"/>
    <lineage>
        <taxon>Bacteria</taxon>
        <taxon>Bacillati</taxon>
        <taxon>Bacillota</taxon>
        <taxon>Clostridia</taxon>
        <taxon>Eubacteriales</taxon>
        <taxon>Candidatus Stercoripulliclostridium</taxon>
    </lineage>
</organism>
<dbReference type="InterPro" id="IPR025714">
    <property type="entry name" value="Methyltranfer_dom"/>
</dbReference>
<evidence type="ECO:0000313" key="3">
    <source>
        <dbReference type="Proteomes" id="UP000727857"/>
    </source>
</evidence>
<reference evidence="2" key="2">
    <citation type="journal article" date="2021" name="PeerJ">
        <title>Extensive microbial diversity within the chicken gut microbiome revealed by metagenomics and culture.</title>
        <authorList>
            <person name="Gilroy R."/>
            <person name="Ravi A."/>
            <person name="Getino M."/>
            <person name="Pursley I."/>
            <person name="Horton D.L."/>
            <person name="Alikhan N.F."/>
            <person name="Baker D."/>
            <person name="Gharbi K."/>
            <person name="Hall N."/>
            <person name="Watson M."/>
            <person name="Adriaenssens E.M."/>
            <person name="Foster-Nyarko E."/>
            <person name="Jarju S."/>
            <person name="Secka A."/>
            <person name="Antonio M."/>
            <person name="Oren A."/>
            <person name="Chaudhuri R.R."/>
            <person name="La Ragione R."/>
            <person name="Hildebrand F."/>
            <person name="Pallen M.J."/>
        </authorList>
    </citation>
    <scope>NUCLEOTIDE SEQUENCE</scope>
    <source>
        <strain evidence="2">517</strain>
    </source>
</reference>
<sequence length="258" mass="29220">MSKGFFDKCGEPDDIVFGELRAALANEASKFLPIIMPNFDFKEVDLSEWFDETEIDRIKHISAIKFTDVYSFSSVDMLIPILRDKVGEFSYAEAITDINKTVAKKRMHISADGKENFFSDSNKTEKFRLKAQQELLMKFDMPVYEKHLAGKKGLCVLDLGCGNGVALMNRLGGRNEISKIIGIEYDKAATDSANAKYGSENVKFYCCDVEANDFKERLTAIMEENDIDKFDFVNLLAVMSHFKSPFKVLRAAKSCCRK</sequence>
<accession>A0A940IDP1</accession>
<gene>
    <name evidence="2" type="ORF">IAB16_05795</name>
</gene>
<dbReference type="GO" id="GO:0032259">
    <property type="term" value="P:methylation"/>
    <property type="evidence" value="ECO:0007669"/>
    <property type="project" value="UniProtKB-KW"/>
</dbReference>
<dbReference type="GO" id="GO:0008168">
    <property type="term" value="F:methyltransferase activity"/>
    <property type="evidence" value="ECO:0007669"/>
    <property type="project" value="UniProtKB-KW"/>
</dbReference>
<dbReference type="Gene3D" id="3.40.50.150">
    <property type="entry name" value="Vaccinia Virus protein VP39"/>
    <property type="match status" value="1"/>
</dbReference>
<dbReference type="Pfam" id="PF13847">
    <property type="entry name" value="Methyltransf_31"/>
    <property type="match status" value="1"/>
</dbReference>
<evidence type="ECO:0000313" key="2">
    <source>
        <dbReference type="EMBL" id="MBO8424513.1"/>
    </source>
</evidence>
<evidence type="ECO:0000259" key="1">
    <source>
        <dbReference type="Pfam" id="PF13847"/>
    </source>
</evidence>
<keyword evidence="2" id="KW-0489">Methyltransferase</keyword>
<dbReference type="InterPro" id="IPR029063">
    <property type="entry name" value="SAM-dependent_MTases_sf"/>
</dbReference>